<organism evidence="7 8">
    <name type="scientific">Adhaeribacter soli</name>
    <dbReference type="NCBI Taxonomy" id="2607655"/>
    <lineage>
        <taxon>Bacteria</taxon>
        <taxon>Pseudomonadati</taxon>
        <taxon>Bacteroidota</taxon>
        <taxon>Cytophagia</taxon>
        <taxon>Cytophagales</taxon>
        <taxon>Hymenobacteraceae</taxon>
        <taxon>Adhaeribacter</taxon>
    </lineage>
</organism>
<feature type="transmembrane region" description="Helical" evidence="5">
    <location>
        <begin position="93"/>
        <end position="110"/>
    </location>
</feature>
<evidence type="ECO:0000256" key="1">
    <source>
        <dbReference type="ARBA" id="ARBA00004141"/>
    </source>
</evidence>
<feature type="transmembrane region" description="Helical" evidence="5">
    <location>
        <begin position="235"/>
        <end position="253"/>
    </location>
</feature>
<evidence type="ECO:0000256" key="4">
    <source>
        <dbReference type="ARBA" id="ARBA00023136"/>
    </source>
</evidence>
<reference evidence="7 8" key="1">
    <citation type="submission" date="2019-09" db="EMBL/GenBank/DDBJ databases">
        <title>Genome sequence of Adhaeribacter sp. M2.</title>
        <authorList>
            <person name="Srinivasan S."/>
        </authorList>
    </citation>
    <scope>NUCLEOTIDE SEQUENCE [LARGE SCALE GENOMIC DNA]</scope>
    <source>
        <strain evidence="7 8">M2</strain>
    </source>
</reference>
<keyword evidence="3 5" id="KW-1133">Transmembrane helix</keyword>
<comment type="caution">
    <text evidence="7">The sequence shown here is derived from an EMBL/GenBank/DDBJ whole genome shotgun (WGS) entry which is preliminary data.</text>
</comment>
<feature type="transmembrane region" description="Helical" evidence="5">
    <location>
        <begin position="163"/>
        <end position="182"/>
    </location>
</feature>
<dbReference type="InterPro" id="IPR007016">
    <property type="entry name" value="O-antigen_ligase-rel_domated"/>
</dbReference>
<evidence type="ECO:0000256" key="5">
    <source>
        <dbReference type="SAM" id="Phobius"/>
    </source>
</evidence>
<dbReference type="Pfam" id="PF04932">
    <property type="entry name" value="Wzy_C"/>
    <property type="match status" value="1"/>
</dbReference>
<dbReference type="InterPro" id="IPR051533">
    <property type="entry name" value="WaaL-like"/>
</dbReference>
<name>A0A5N1IX00_9BACT</name>
<sequence length="441" mass="50202">MPVKNAMPVKEKILLALISLFFLTLFFSELTTINVIITGALTVFCFTWNTFREKVQLLKTRKFISVMLLFFSWEVISVLLSDNTGRGLHYLKLHLPLLLLPLSVGSIALRPLLKERILLSFAVITSIVCLLCLLFNIYEFSIQPRSDIFYNDNLVQLLGRQSIYIALTVNFAIFIFAYFIVFRKVSYKPIMVLAIAFLYLFSYLLASRINLAVLLTATFGFSFYYIFSRKKLLEGMALVMGLLIGSFLIAKFFPNTLNRYKELGYSQFQFENQGAESHFNVQIDSTQWNGANFRLAAWTCGWEIFTANPLTGVHLGDKEAHLLKKYQEKNFHFAIKTDKNVHSTYLDILFSLGLTGLLLFVTGWLLMPLAFALKQQDYLTALMLLSFGIALVTEVYLSRTFGAMALGFFVPFLLSGSGKHIGPQMRPDRVIQKEPGVEQIA</sequence>
<evidence type="ECO:0000256" key="3">
    <source>
        <dbReference type="ARBA" id="ARBA00022989"/>
    </source>
</evidence>
<feature type="transmembrane region" description="Helical" evidence="5">
    <location>
        <begin position="348"/>
        <end position="366"/>
    </location>
</feature>
<feature type="transmembrane region" description="Helical" evidence="5">
    <location>
        <begin position="12"/>
        <end position="27"/>
    </location>
</feature>
<feature type="transmembrane region" description="Helical" evidence="5">
    <location>
        <begin position="403"/>
        <end position="422"/>
    </location>
</feature>
<accession>A0A5N1IX00</accession>
<comment type="subcellular location">
    <subcellularLocation>
        <location evidence="1">Membrane</location>
        <topology evidence="1">Multi-pass membrane protein</topology>
    </subcellularLocation>
</comment>
<dbReference type="GO" id="GO:0016020">
    <property type="term" value="C:membrane"/>
    <property type="evidence" value="ECO:0007669"/>
    <property type="project" value="UniProtKB-SubCell"/>
</dbReference>
<feature type="transmembrane region" description="Helical" evidence="5">
    <location>
        <begin position="33"/>
        <end position="51"/>
    </location>
</feature>
<feature type="transmembrane region" description="Helical" evidence="5">
    <location>
        <begin position="63"/>
        <end position="81"/>
    </location>
</feature>
<evidence type="ECO:0000256" key="2">
    <source>
        <dbReference type="ARBA" id="ARBA00022692"/>
    </source>
</evidence>
<gene>
    <name evidence="7" type="ORF">F0P94_09610</name>
</gene>
<protein>
    <recommendedName>
        <fullName evidence="6">O-antigen ligase-related domain-containing protein</fullName>
    </recommendedName>
</protein>
<dbReference type="AlphaFoldDB" id="A0A5N1IX00"/>
<proteinExistence type="predicted"/>
<feature type="transmembrane region" description="Helical" evidence="5">
    <location>
        <begin position="378"/>
        <end position="397"/>
    </location>
</feature>
<dbReference type="EMBL" id="VTWT01000004">
    <property type="protein sequence ID" value="KAA9339035.1"/>
    <property type="molecule type" value="Genomic_DNA"/>
</dbReference>
<feature type="transmembrane region" description="Helical" evidence="5">
    <location>
        <begin position="117"/>
        <end position="138"/>
    </location>
</feature>
<feature type="domain" description="O-antigen ligase-related" evidence="6">
    <location>
        <begin position="195"/>
        <end position="361"/>
    </location>
</feature>
<evidence type="ECO:0000259" key="6">
    <source>
        <dbReference type="Pfam" id="PF04932"/>
    </source>
</evidence>
<dbReference type="Proteomes" id="UP000326570">
    <property type="component" value="Unassembled WGS sequence"/>
</dbReference>
<feature type="transmembrane region" description="Helical" evidence="5">
    <location>
        <begin position="189"/>
        <end position="205"/>
    </location>
</feature>
<feature type="transmembrane region" description="Helical" evidence="5">
    <location>
        <begin position="211"/>
        <end position="228"/>
    </location>
</feature>
<keyword evidence="4 5" id="KW-0472">Membrane</keyword>
<dbReference type="PANTHER" id="PTHR37422">
    <property type="entry name" value="TEICHURONIC ACID BIOSYNTHESIS PROTEIN TUAE"/>
    <property type="match status" value="1"/>
</dbReference>
<keyword evidence="8" id="KW-1185">Reference proteome</keyword>
<dbReference type="PANTHER" id="PTHR37422:SF13">
    <property type="entry name" value="LIPOPOLYSACCHARIDE BIOSYNTHESIS PROTEIN PA4999-RELATED"/>
    <property type="match status" value="1"/>
</dbReference>
<evidence type="ECO:0000313" key="7">
    <source>
        <dbReference type="EMBL" id="KAA9339035.1"/>
    </source>
</evidence>
<evidence type="ECO:0000313" key="8">
    <source>
        <dbReference type="Proteomes" id="UP000326570"/>
    </source>
</evidence>
<keyword evidence="2 5" id="KW-0812">Transmembrane</keyword>